<evidence type="ECO:0000256" key="6">
    <source>
        <dbReference type="ARBA" id="ARBA00022448"/>
    </source>
</evidence>
<dbReference type="InterPro" id="IPR045734">
    <property type="entry name" value="Snx8_BAR_dom"/>
</dbReference>
<comment type="similarity">
    <text evidence="4">Belongs to the sorting nexin family.</text>
</comment>
<dbReference type="InterPro" id="IPR001683">
    <property type="entry name" value="PX_dom"/>
</dbReference>
<feature type="region of interest" description="Disordered" evidence="11">
    <location>
        <begin position="1"/>
        <end position="61"/>
    </location>
</feature>
<keyword evidence="14" id="KW-1185">Reference proteome</keyword>
<dbReference type="CDD" id="cd06866">
    <property type="entry name" value="PX_SNX8_Mvp1p_like"/>
    <property type="match status" value="1"/>
</dbReference>
<comment type="subcellular location">
    <subcellularLocation>
        <location evidence="3">Cytoplasm</location>
    </subcellularLocation>
    <subcellularLocation>
        <location evidence="2">Membrane</location>
        <topology evidence="2">Peripheral membrane protein</topology>
        <orientation evidence="2">Cytoplasmic side</orientation>
    </subcellularLocation>
</comment>
<feature type="compositionally biased region" description="Low complexity" evidence="11">
    <location>
        <begin position="1"/>
        <end position="19"/>
    </location>
</feature>
<keyword evidence="7" id="KW-0963">Cytoplasm</keyword>
<dbReference type="Pfam" id="PF00787">
    <property type="entry name" value="PX"/>
    <property type="match status" value="1"/>
</dbReference>
<feature type="compositionally biased region" description="Polar residues" evidence="11">
    <location>
        <begin position="239"/>
        <end position="252"/>
    </location>
</feature>
<keyword evidence="8" id="KW-0653">Protein transport</keyword>
<evidence type="ECO:0000256" key="1">
    <source>
        <dbReference type="ARBA" id="ARBA00002474"/>
    </source>
</evidence>
<dbReference type="Pfam" id="PF19566">
    <property type="entry name" value="Snx8_BAR_dom"/>
    <property type="match status" value="1"/>
</dbReference>
<feature type="compositionally biased region" description="Polar residues" evidence="11">
    <location>
        <begin position="195"/>
        <end position="210"/>
    </location>
</feature>
<comment type="caution">
    <text evidence="13">The sequence shown here is derived from an EMBL/GenBank/DDBJ whole genome shotgun (WGS) entry which is preliminary data.</text>
</comment>
<dbReference type="GO" id="GO:0016020">
    <property type="term" value="C:membrane"/>
    <property type="evidence" value="ECO:0007669"/>
    <property type="project" value="UniProtKB-SubCell"/>
</dbReference>
<evidence type="ECO:0000256" key="8">
    <source>
        <dbReference type="ARBA" id="ARBA00022927"/>
    </source>
</evidence>
<dbReference type="PROSITE" id="PS50195">
    <property type="entry name" value="PX"/>
    <property type="match status" value="1"/>
</dbReference>
<dbReference type="EMBL" id="JAFEKC020000022">
    <property type="protein sequence ID" value="KAK0507888.1"/>
    <property type="molecule type" value="Genomic_DNA"/>
</dbReference>
<gene>
    <name evidence="13" type="ORF">JMJ35_009777</name>
</gene>
<dbReference type="CDD" id="cd07597">
    <property type="entry name" value="BAR_SNX8"/>
    <property type="match status" value="1"/>
</dbReference>
<evidence type="ECO:0000313" key="14">
    <source>
        <dbReference type="Proteomes" id="UP001166286"/>
    </source>
</evidence>
<dbReference type="PANTHER" id="PTHR47554:SF1">
    <property type="entry name" value="SORTING NEXIN MVP1"/>
    <property type="match status" value="1"/>
</dbReference>
<evidence type="ECO:0000256" key="11">
    <source>
        <dbReference type="SAM" id="MobiDB-lite"/>
    </source>
</evidence>
<evidence type="ECO:0000256" key="7">
    <source>
        <dbReference type="ARBA" id="ARBA00022490"/>
    </source>
</evidence>
<evidence type="ECO:0000256" key="2">
    <source>
        <dbReference type="ARBA" id="ARBA00004287"/>
    </source>
</evidence>
<evidence type="ECO:0000259" key="12">
    <source>
        <dbReference type="PROSITE" id="PS50195"/>
    </source>
</evidence>
<dbReference type="GO" id="GO:0006623">
    <property type="term" value="P:protein targeting to vacuole"/>
    <property type="evidence" value="ECO:0007669"/>
    <property type="project" value="TreeGrafter"/>
</dbReference>
<dbReference type="PANTHER" id="PTHR47554">
    <property type="entry name" value="SORTING NEXIN MVP1"/>
    <property type="match status" value="1"/>
</dbReference>
<evidence type="ECO:0000256" key="5">
    <source>
        <dbReference type="ARBA" id="ARBA00014268"/>
    </source>
</evidence>
<evidence type="ECO:0000256" key="3">
    <source>
        <dbReference type="ARBA" id="ARBA00004496"/>
    </source>
</evidence>
<organism evidence="13 14">
    <name type="scientific">Cladonia borealis</name>
    <dbReference type="NCBI Taxonomy" id="184061"/>
    <lineage>
        <taxon>Eukaryota</taxon>
        <taxon>Fungi</taxon>
        <taxon>Dikarya</taxon>
        <taxon>Ascomycota</taxon>
        <taxon>Pezizomycotina</taxon>
        <taxon>Lecanoromycetes</taxon>
        <taxon>OSLEUM clade</taxon>
        <taxon>Lecanoromycetidae</taxon>
        <taxon>Lecanorales</taxon>
        <taxon>Lecanorineae</taxon>
        <taxon>Cladoniaceae</taxon>
        <taxon>Cladonia</taxon>
    </lineage>
</organism>
<feature type="domain" description="PX" evidence="12">
    <location>
        <begin position="347"/>
        <end position="461"/>
    </location>
</feature>
<keyword evidence="9" id="KW-0472">Membrane</keyword>
<evidence type="ECO:0000256" key="4">
    <source>
        <dbReference type="ARBA" id="ARBA00010883"/>
    </source>
</evidence>
<evidence type="ECO:0000313" key="13">
    <source>
        <dbReference type="EMBL" id="KAK0507888.1"/>
    </source>
</evidence>
<dbReference type="SUPFAM" id="SSF64268">
    <property type="entry name" value="PX domain"/>
    <property type="match status" value="1"/>
</dbReference>
<dbReference type="GO" id="GO:0005829">
    <property type="term" value="C:cytosol"/>
    <property type="evidence" value="ECO:0007669"/>
    <property type="project" value="GOC"/>
</dbReference>
<dbReference type="SMART" id="SM00312">
    <property type="entry name" value="PX"/>
    <property type="match status" value="1"/>
</dbReference>
<dbReference type="GO" id="GO:0042147">
    <property type="term" value="P:retrograde transport, endosome to Golgi"/>
    <property type="evidence" value="ECO:0007669"/>
    <property type="project" value="InterPro"/>
</dbReference>
<feature type="region of interest" description="Disordered" evidence="11">
    <location>
        <begin position="156"/>
        <end position="332"/>
    </location>
</feature>
<dbReference type="AlphaFoldDB" id="A0AA39QRL5"/>
<dbReference type="GO" id="GO:0005768">
    <property type="term" value="C:endosome"/>
    <property type="evidence" value="ECO:0007669"/>
    <property type="project" value="TreeGrafter"/>
</dbReference>
<protein>
    <recommendedName>
        <fullName evidence="5">Sorting nexin MVP1</fullName>
    </recommendedName>
    <alternativeName>
        <fullName evidence="10">Sorting nexin mvp1</fullName>
    </alternativeName>
</protein>
<evidence type="ECO:0000256" key="9">
    <source>
        <dbReference type="ARBA" id="ARBA00023136"/>
    </source>
</evidence>
<dbReference type="FunFam" id="1.20.1270.60:FF:000072">
    <property type="entry name" value="Sorting nexin MVP1"/>
    <property type="match status" value="1"/>
</dbReference>
<dbReference type="Proteomes" id="UP001166286">
    <property type="component" value="Unassembled WGS sequence"/>
</dbReference>
<reference evidence="13" key="1">
    <citation type="submission" date="2023-03" db="EMBL/GenBank/DDBJ databases">
        <title>Complete genome of Cladonia borealis.</title>
        <authorList>
            <person name="Park H."/>
        </authorList>
    </citation>
    <scope>NUCLEOTIDE SEQUENCE</scope>
    <source>
        <strain evidence="13">ANT050790</strain>
    </source>
</reference>
<dbReference type="InterPro" id="IPR035704">
    <property type="entry name" value="SNX8/Mvp1_PX"/>
</dbReference>
<sequence>MSLFGSSPDDSSLSAAPARSDQKSSLFDDEQRPSTKSGNSLFDDEGANGDSPWSMPTSKRASKSDLIKTLLPASDVPESYTDAFDTLLEAGYKVEGGKVGVAGTKKLFEGSGVDATTQDRILKLVTGGQESAMGRNEFNVLLALIGLSQENEEASLDSVDERRRRLPEPSLPYIQQARTAKVSENLESTSHEQHGSNAQANQTTPGSSPSKSRRLRKDSLEHIDDDPWASPAMHKGHTHNVNNEATPSSNPTAARPIRNGLGEPSRTTSAFTTHTEEPIATPMAEDETSGGGGWGLDRPSSGGFPSSGQTGLSGGGFGSNGDGQGSNTGGGIGRALGGGRAINRTIEETVTVTLLPEKEGMFMFQHNNYEVKSARRGSTVVRRYSDFVWLLDCLHKRYPFRQLPLLPPKRVAVNGRHLSADVTFIEKRRRGLVRFLNALVRHPVLSQEQLVVMFLTVPTELAVWRKQATISVQEEFTGKSLPPGLEDSLPTNLSETFDTVRSGVRQASESYIGLCNLMERLAKRNQGLAADYQRFSQALLALTESSSSTYATDTNDVPLLNEGISSTAKHITTSQSLLEDEARAWDEGVLEDLKKQRDTLVSVRDMFDRRDRYAKDNIPYLERRIESNENKLAGLMSRPQGAAVKPGEQEKLEQAVRADKQSIVDQHARGVFIKECIRDELFYFQQSQYNVSRLHQDWSQERVKYAELQADNWRALSEEVESMPLGE</sequence>
<feature type="compositionally biased region" description="Gly residues" evidence="11">
    <location>
        <begin position="311"/>
        <end position="332"/>
    </location>
</feature>
<dbReference type="Gene3D" id="1.20.1270.60">
    <property type="entry name" value="Arfaptin homology (AH) domain/BAR domain"/>
    <property type="match status" value="1"/>
</dbReference>
<name>A0AA39QRL5_9LECA</name>
<proteinExistence type="inferred from homology"/>
<dbReference type="FunFam" id="3.30.1520.10:FF:000037">
    <property type="entry name" value="Sorting nexin mvp-1"/>
    <property type="match status" value="1"/>
</dbReference>
<dbReference type="InterPro" id="IPR036871">
    <property type="entry name" value="PX_dom_sf"/>
</dbReference>
<dbReference type="InterPro" id="IPR027267">
    <property type="entry name" value="AH/BAR_dom_sf"/>
</dbReference>
<keyword evidence="6" id="KW-0813">Transport</keyword>
<accession>A0AA39QRL5</accession>
<dbReference type="InterPro" id="IPR028662">
    <property type="entry name" value="SNX8/Mvp1"/>
</dbReference>
<dbReference type="GO" id="GO:0032266">
    <property type="term" value="F:phosphatidylinositol-3-phosphate binding"/>
    <property type="evidence" value="ECO:0007669"/>
    <property type="project" value="TreeGrafter"/>
</dbReference>
<dbReference type="Gene3D" id="3.30.1520.10">
    <property type="entry name" value="Phox-like domain"/>
    <property type="match status" value="1"/>
</dbReference>
<comment type="function">
    <text evidence="1">Required for vacuolar protein sorting.</text>
</comment>
<evidence type="ECO:0000256" key="10">
    <source>
        <dbReference type="ARBA" id="ARBA00072009"/>
    </source>
</evidence>